<keyword evidence="3" id="KW-0808">Transferase</keyword>
<evidence type="ECO:0000256" key="2">
    <source>
        <dbReference type="ARBA" id="ARBA00012961"/>
    </source>
</evidence>
<keyword evidence="4" id="KW-0547">Nucleotide-binding</keyword>
<dbReference type="FunFam" id="3.30.63.10:FF:000002">
    <property type="entry name" value="Guanylate kinase 1"/>
    <property type="match status" value="1"/>
</dbReference>
<feature type="domain" description="Guanylate kinase-like" evidence="7">
    <location>
        <begin position="59"/>
        <end position="241"/>
    </location>
</feature>
<dbReference type="Pfam" id="PF02197">
    <property type="entry name" value="RIIa"/>
    <property type="match status" value="1"/>
</dbReference>
<dbReference type="Gene3D" id="3.30.63.10">
    <property type="entry name" value="Guanylate Kinase phosphate binding domain"/>
    <property type="match status" value="1"/>
</dbReference>
<evidence type="ECO:0000256" key="6">
    <source>
        <dbReference type="ARBA" id="ARBA00022840"/>
    </source>
</evidence>
<dbReference type="GO" id="GO:0005829">
    <property type="term" value="C:cytosol"/>
    <property type="evidence" value="ECO:0007669"/>
    <property type="project" value="TreeGrafter"/>
</dbReference>
<evidence type="ECO:0000256" key="3">
    <source>
        <dbReference type="ARBA" id="ARBA00022679"/>
    </source>
</evidence>
<dbReference type="GO" id="GO:0004385">
    <property type="term" value="F:GMP kinase activity"/>
    <property type="evidence" value="ECO:0007669"/>
    <property type="project" value="UniProtKB-EC"/>
</dbReference>
<dbReference type="InterPro" id="IPR003117">
    <property type="entry name" value="cAMP_dep_PK_reg_su_I/II_a/b"/>
</dbReference>
<dbReference type="Pfam" id="PF00625">
    <property type="entry name" value="Guanylate_kin"/>
    <property type="match status" value="1"/>
</dbReference>
<dbReference type="InParanoid" id="D8LD32"/>
<dbReference type="NCBIfam" id="TIGR03263">
    <property type="entry name" value="guanyl_kin"/>
    <property type="match status" value="1"/>
</dbReference>
<dbReference type="FunCoup" id="D8LD32">
    <property type="interactions" value="200"/>
</dbReference>
<comment type="similarity">
    <text evidence="1">Belongs to the guanylate kinase family.</text>
</comment>
<dbReference type="GO" id="GO:0005524">
    <property type="term" value="F:ATP binding"/>
    <property type="evidence" value="ECO:0007669"/>
    <property type="project" value="UniProtKB-KW"/>
</dbReference>
<organism evidence="8 9">
    <name type="scientific">Ectocarpus siliculosus</name>
    <name type="common">Brown alga</name>
    <name type="synonym">Conferva siliculosa</name>
    <dbReference type="NCBI Taxonomy" id="2880"/>
    <lineage>
        <taxon>Eukaryota</taxon>
        <taxon>Sar</taxon>
        <taxon>Stramenopiles</taxon>
        <taxon>Ochrophyta</taxon>
        <taxon>PX clade</taxon>
        <taxon>Phaeophyceae</taxon>
        <taxon>Ectocarpales</taxon>
        <taxon>Ectocarpaceae</taxon>
        <taxon>Ectocarpus</taxon>
    </lineage>
</organism>
<dbReference type="InterPro" id="IPR017665">
    <property type="entry name" value="Guanylate_kinase"/>
</dbReference>
<dbReference type="InterPro" id="IPR008144">
    <property type="entry name" value="Guanylate_kin-like_dom"/>
</dbReference>
<dbReference type="PANTHER" id="PTHR23117">
    <property type="entry name" value="GUANYLATE KINASE-RELATED"/>
    <property type="match status" value="1"/>
</dbReference>
<keyword evidence="5" id="KW-0418">Kinase</keyword>
<dbReference type="OrthoDB" id="6334211at2759"/>
<dbReference type="InterPro" id="IPR047501">
    <property type="entry name" value="DD_CATIP"/>
</dbReference>
<dbReference type="FunFam" id="3.40.50.300:FF:000776">
    <property type="entry name" value="Guanylate kinase 2"/>
    <property type="match status" value="1"/>
</dbReference>
<gene>
    <name evidence="8" type="ORF">Esi_0113_0021</name>
</gene>
<keyword evidence="6" id="KW-0067">ATP-binding</keyword>
<name>D8LD32_ECTSI</name>
<dbReference type="AlphaFoldDB" id="D8LD32"/>
<evidence type="ECO:0000259" key="7">
    <source>
        <dbReference type="PROSITE" id="PS50052"/>
    </source>
</evidence>
<dbReference type="EC" id="2.7.4.8" evidence="2"/>
<dbReference type="InterPro" id="IPR027417">
    <property type="entry name" value="P-loop_NTPase"/>
</dbReference>
<dbReference type="InterPro" id="IPR020590">
    <property type="entry name" value="Guanylate_kinase_CS"/>
</dbReference>
<dbReference type="SMART" id="SM00072">
    <property type="entry name" value="GuKc"/>
    <property type="match status" value="1"/>
</dbReference>
<reference evidence="8 9" key="1">
    <citation type="journal article" date="2010" name="Nature">
        <title>The Ectocarpus genome and the independent evolution of multicellularity in brown algae.</title>
        <authorList>
            <person name="Cock J.M."/>
            <person name="Sterck L."/>
            <person name="Rouze P."/>
            <person name="Scornet D."/>
            <person name="Allen A.E."/>
            <person name="Amoutzias G."/>
            <person name="Anthouard V."/>
            <person name="Artiguenave F."/>
            <person name="Aury J.M."/>
            <person name="Badger J.H."/>
            <person name="Beszteri B."/>
            <person name="Billiau K."/>
            <person name="Bonnet E."/>
            <person name="Bothwell J.H."/>
            <person name="Bowler C."/>
            <person name="Boyen C."/>
            <person name="Brownlee C."/>
            <person name="Carrano C.J."/>
            <person name="Charrier B."/>
            <person name="Cho G.Y."/>
            <person name="Coelho S.M."/>
            <person name="Collen J."/>
            <person name="Corre E."/>
            <person name="Da Silva C."/>
            <person name="Delage L."/>
            <person name="Delaroque N."/>
            <person name="Dittami S.M."/>
            <person name="Doulbeau S."/>
            <person name="Elias M."/>
            <person name="Farnham G."/>
            <person name="Gachon C.M."/>
            <person name="Gschloessl B."/>
            <person name="Heesch S."/>
            <person name="Jabbari K."/>
            <person name="Jubin C."/>
            <person name="Kawai H."/>
            <person name="Kimura K."/>
            <person name="Kloareg B."/>
            <person name="Kupper F.C."/>
            <person name="Lang D."/>
            <person name="Le Bail A."/>
            <person name="Leblanc C."/>
            <person name="Lerouge P."/>
            <person name="Lohr M."/>
            <person name="Lopez P.J."/>
            <person name="Martens C."/>
            <person name="Maumus F."/>
            <person name="Michel G."/>
            <person name="Miranda-Saavedra D."/>
            <person name="Morales J."/>
            <person name="Moreau H."/>
            <person name="Motomura T."/>
            <person name="Nagasato C."/>
            <person name="Napoli C.A."/>
            <person name="Nelson D.R."/>
            <person name="Nyvall-Collen P."/>
            <person name="Peters A.F."/>
            <person name="Pommier C."/>
            <person name="Potin P."/>
            <person name="Poulain J."/>
            <person name="Quesneville H."/>
            <person name="Read B."/>
            <person name="Rensing S.A."/>
            <person name="Ritter A."/>
            <person name="Rousvoal S."/>
            <person name="Samanta M."/>
            <person name="Samson G."/>
            <person name="Schroeder D.C."/>
            <person name="Segurens B."/>
            <person name="Strittmatter M."/>
            <person name="Tonon T."/>
            <person name="Tregear J.W."/>
            <person name="Valentin K."/>
            <person name="von Dassow P."/>
            <person name="Yamagishi T."/>
            <person name="Van de Peer Y."/>
            <person name="Wincker P."/>
        </authorList>
    </citation>
    <scope>NUCLEOTIDE SEQUENCE [LARGE SCALE GENOMIC DNA]</scope>
    <source>
        <strain evidence="9">Ec32 / CCAP1310/4</strain>
    </source>
</reference>
<accession>D8LD32</accession>
<dbReference type="SUPFAM" id="SSF47391">
    <property type="entry name" value="Dimerization-anchoring domain of cAMP-dependent PK regulatory subunit"/>
    <property type="match status" value="1"/>
</dbReference>
<dbReference type="PANTHER" id="PTHR23117:SF13">
    <property type="entry name" value="GUANYLATE KINASE"/>
    <property type="match status" value="1"/>
</dbReference>
<dbReference type="Proteomes" id="UP000002630">
    <property type="component" value="Linkage Group LG23"/>
</dbReference>
<dbReference type="CDD" id="cd22973">
    <property type="entry name" value="DD_CATIP"/>
    <property type="match status" value="1"/>
</dbReference>
<evidence type="ECO:0000313" key="8">
    <source>
        <dbReference type="EMBL" id="CBN78399.1"/>
    </source>
</evidence>
<sequence length="256" mass="28404">MTATPHQNTIRADQEAYLQEHPEVASLLNDFLRAVVEQKPEDVFEFARQHFAGAGVDRVDAVVVAGPSGVGKGTIIRKLMELFPQQFGFGCSHTTRGRREGEQEGVHYHFTSLDAMREAVARGEFIEHAEVHGNLYGTSVAAVGDVTKKGQVCLLDIDIQGVKTVKASPLRPKYVFIAPPSMEVLENRLRDRGTESEESLSTRLHNAREEVDYGTTQGNFDLVVENDDLDQAVRNLSSRLTEWFPKIKRAAGESLV</sequence>
<dbReference type="EMBL" id="FN649748">
    <property type="protein sequence ID" value="CBN78399.1"/>
    <property type="molecule type" value="Genomic_DNA"/>
</dbReference>
<dbReference type="PROSITE" id="PS50052">
    <property type="entry name" value="GUANYLATE_KINASE_2"/>
    <property type="match status" value="1"/>
</dbReference>
<proteinExistence type="inferred from homology"/>
<dbReference type="PROSITE" id="PS00856">
    <property type="entry name" value="GUANYLATE_KINASE_1"/>
    <property type="match status" value="1"/>
</dbReference>
<dbReference type="STRING" id="2880.D8LD32"/>
<keyword evidence="9" id="KW-1185">Reference proteome</keyword>
<evidence type="ECO:0000313" key="9">
    <source>
        <dbReference type="Proteomes" id="UP000002630"/>
    </source>
</evidence>
<dbReference type="Gene3D" id="3.40.50.300">
    <property type="entry name" value="P-loop containing nucleotide triphosphate hydrolases"/>
    <property type="match status" value="1"/>
</dbReference>
<evidence type="ECO:0000256" key="1">
    <source>
        <dbReference type="ARBA" id="ARBA00005790"/>
    </source>
</evidence>
<dbReference type="InterPro" id="IPR008145">
    <property type="entry name" value="GK/Ca_channel_bsu"/>
</dbReference>
<dbReference type="eggNOG" id="KOG0707">
    <property type="taxonomic scope" value="Eukaryota"/>
</dbReference>
<dbReference type="OMA" id="NFETCYK"/>
<dbReference type="CDD" id="cd00071">
    <property type="entry name" value="GMPK"/>
    <property type="match status" value="1"/>
</dbReference>
<evidence type="ECO:0000256" key="5">
    <source>
        <dbReference type="ARBA" id="ARBA00022777"/>
    </source>
</evidence>
<dbReference type="EMBL" id="FN647822">
    <property type="protein sequence ID" value="CBN78399.1"/>
    <property type="molecule type" value="Genomic_DNA"/>
</dbReference>
<protein>
    <recommendedName>
        <fullName evidence="2">guanylate kinase</fullName>
        <ecNumber evidence="2">2.7.4.8</ecNumber>
    </recommendedName>
</protein>
<dbReference type="SUPFAM" id="SSF52540">
    <property type="entry name" value="P-loop containing nucleoside triphosphate hydrolases"/>
    <property type="match status" value="1"/>
</dbReference>
<evidence type="ECO:0000256" key="4">
    <source>
        <dbReference type="ARBA" id="ARBA00022741"/>
    </source>
</evidence>